<keyword evidence="4" id="KW-1185">Reference proteome</keyword>
<proteinExistence type="predicted"/>
<comment type="caution">
    <text evidence="3">The sequence shown here is derived from an EMBL/GenBank/DDBJ whole genome shotgun (WGS) entry which is preliminary data.</text>
</comment>
<name>A0A3R9YAS8_9HYPH</name>
<sequence>MFRRFIEDRRGNFAIATAVAIVPILGALALAIDYSEMTRQRAMALNALDAAGIAAARFYVAGGSEKDTIAYAKDFFQANMNGIDTSAANFQLTLPSSETGGGLLTIDASYSFKPFFFDAFSSLVSRDQTALQITAETRVRLKNTLEVALVLDNSGSMTDNGSGSGKKRIDLLKTAAKQLVDTLAGQAAQIKQVDKPVQFSVVPFAGSVNVGTQYATASWMDVDGRSPVHHENFNWSTMPSNKQVSLSGGIYYKVGSGWGSAAGQKVTRFSLFNDMQRVTGQVWTSNWVQKCGWTWSGYKCNWVDEGSYSYTYGSYASWQGCVEMRPHPYNLDASAPSSSKPETLIVPMFAPDETDSTTNGTAYTNYWADGTTGTDIVRQKYMPKYFEPNNTSAAGSGKGPNTSCTTAPITRLTDVTSVNGKNAVNGAIDAMVANGATTVPQGIVWGWKTLTSTEPFADGRPESEKGNDKVLIVLTDGANTYYTPGSLGYGDGAGNKSIYSAYGYAGVNQSGQSKSRIFMGTSVSSSTYSNSNYTTAMTQQMNAICEKAKSSNLVVMTVALDLSSSKADELGQINALKSCASDSKFRKAPDGSAAKLFWNTTGGALEQTFKEIADELSNLRIVS</sequence>
<evidence type="ECO:0000313" key="3">
    <source>
        <dbReference type="EMBL" id="RST87006.1"/>
    </source>
</evidence>
<reference evidence="3 4" key="1">
    <citation type="submission" date="2018-12" db="EMBL/GenBank/DDBJ databases">
        <title>Mesorhizobium carbonis sp. nov., isolated from coal mine water.</title>
        <authorList>
            <person name="Xin W."/>
            <person name="Xu Z."/>
            <person name="Xiang F."/>
            <person name="Zhang J."/>
            <person name="Xi L."/>
            <person name="Liu J."/>
        </authorList>
    </citation>
    <scope>NUCLEOTIDE SEQUENCE [LARGE SCALE GENOMIC DNA]</scope>
    <source>
        <strain evidence="3 4">B2.3</strain>
    </source>
</reference>
<dbReference type="Pfam" id="PF13400">
    <property type="entry name" value="Tad"/>
    <property type="match status" value="1"/>
</dbReference>
<dbReference type="InterPro" id="IPR028087">
    <property type="entry name" value="Tad_N"/>
</dbReference>
<dbReference type="InterPro" id="IPR036465">
    <property type="entry name" value="vWFA_dom_sf"/>
</dbReference>
<protein>
    <submittedName>
        <fullName evidence="3">Pilus assembly protein</fullName>
    </submittedName>
</protein>
<keyword evidence="1" id="KW-1133">Transmembrane helix</keyword>
<evidence type="ECO:0000313" key="4">
    <source>
        <dbReference type="Proteomes" id="UP000278398"/>
    </source>
</evidence>
<dbReference type="AlphaFoldDB" id="A0A3R9YAS8"/>
<keyword evidence="1" id="KW-0472">Membrane</keyword>
<dbReference type="OrthoDB" id="7522752at2"/>
<dbReference type="Proteomes" id="UP000278398">
    <property type="component" value="Unassembled WGS sequence"/>
</dbReference>
<evidence type="ECO:0000256" key="1">
    <source>
        <dbReference type="SAM" id="Phobius"/>
    </source>
</evidence>
<feature type="transmembrane region" description="Helical" evidence="1">
    <location>
        <begin position="12"/>
        <end position="32"/>
    </location>
</feature>
<evidence type="ECO:0000259" key="2">
    <source>
        <dbReference type="Pfam" id="PF13400"/>
    </source>
</evidence>
<dbReference type="EMBL" id="RWKW01000027">
    <property type="protein sequence ID" value="RST87006.1"/>
    <property type="molecule type" value="Genomic_DNA"/>
</dbReference>
<keyword evidence="1" id="KW-0812">Transmembrane</keyword>
<accession>A0A3R9YAS8</accession>
<feature type="domain" description="Putative Flp pilus-assembly TadG-like N-terminal" evidence="2">
    <location>
        <begin position="11"/>
        <end position="57"/>
    </location>
</feature>
<organism evidence="3 4">
    <name type="scientific">Aquibium carbonis</name>
    <dbReference type="NCBI Taxonomy" id="2495581"/>
    <lineage>
        <taxon>Bacteria</taxon>
        <taxon>Pseudomonadati</taxon>
        <taxon>Pseudomonadota</taxon>
        <taxon>Alphaproteobacteria</taxon>
        <taxon>Hyphomicrobiales</taxon>
        <taxon>Phyllobacteriaceae</taxon>
        <taxon>Aquibium</taxon>
    </lineage>
</organism>
<gene>
    <name evidence="3" type="ORF">EJC49_07620</name>
</gene>
<dbReference type="SUPFAM" id="SSF53300">
    <property type="entry name" value="vWA-like"/>
    <property type="match status" value="1"/>
</dbReference>
<dbReference type="CDD" id="cd00198">
    <property type="entry name" value="vWFA"/>
    <property type="match status" value="1"/>
</dbReference>
<dbReference type="RefSeq" id="WP_126698914.1">
    <property type="nucleotide sequence ID" value="NZ_RWKW01000027.1"/>
</dbReference>
<dbReference type="Gene3D" id="3.40.50.410">
    <property type="entry name" value="von Willebrand factor, type A domain"/>
    <property type="match status" value="1"/>
</dbReference>